<evidence type="ECO:0008006" key="3">
    <source>
        <dbReference type="Google" id="ProtNLM"/>
    </source>
</evidence>
<gene>
    <name evidence="1" type="ORF">Golax_022487</name>
</gene>
<evidence type="ECO:0000313" key="1">
    <source>
        <dbReference type="EMBL" id="MBA0730115.1"/>
    </source>
</evidence>
<name>A0A7J9B198_9ROSI</name>
<protein>
    <recommendedName>
        <fullName evidence="3">DUF4283 domain-containing protein</fullName>
    </recommendedName>
</protein>
<comment type="caution">
    <text evidence="1">The sequence shown here is derived from an EMBL/GenBank/DDBJ whole genome shotgun (WGS) entry which is preliminary data.</text>
</comment>
<dbReference type="EMBL" id="JABEZV010442515">
    <property type="protein sequence ID" value="MBA0730115.1"/>
    <property type="molecule type" value="Genomic_DNA"/>
</dbReference>
<proteinExistence type="predicted"/>
<sequence length="93" mass="10649">EEAILRVQVDSDSVREEKALSLDPLRVPLILTPFWVQVHDILIGHSDSFCEVKMEAGMEIAKMETVEVMTLEETVDRELSKDLNVIKILTLWL</sequence>
<dbReference type="Proteomes" id="UP000593574">
    <property type="component" value="Unassembled WGS sequence"/>
</dbReference>
<keyword evidence="2" id="KW-1185">Reference proteome</keyword>
<reference evidence="1 2" key="1">
    <citation type="journal article" date="2019" name="Genome Biol. Evol.">
        <title>Insights into the evolution of the New World diploid cottons (Gossypium, subgenus Houzingenia) based on genome sequencing.</title>
        <authorList>
            <person name="Grover C.E."/>
            <person name="Arick M.A. 2nd"/>
            <person name="Thrash A."/>
            <person name="Conover J.L."/>
            <person name="Sanders W.S."/>
            <person name="Peterson D.G."/>
            <person name="Frelichowski J.E."/>
            <person name="Scheffler J.A."/>
            <person name="Scheffler B.E."/>
            <person name="Wendel J.F."/>
        </authorList>
    </citation>
    <scope>NUCLEOTIDE SEQUENCE [LARGE SCALE GENOMIC DNA]</scope>
    <source>
        <strain evidence="1">4</strain>
        <tissue evidence="1">Leaf</tissue>
    </source>
</reference>
<organism evidence="1 2">
    <name type="scientific">Gossypium laxum</name>
    <dbReference type="NCBI Taxonomy" id="34288"/>
    <lineage>
        <taxon>Eukaryota</taxon>
        <taxon>Viridiplantae</taxon>
        <taxon>Streptophyta</taxon>
        <taxon>Embryophyta</taxon>
        <taxon>Tracheophyta</taxon>
        <taxon>Spermatophyta</taxon>
        <taxon>Magnoliopsida</taxon>
        <taxon>eudicotyledons</taxon>
        <taxon>Gunneridae</taxon>
        <taxon>Pentapetalae</taxon>
        <taxon>rosids</taxon>
        <taxon>malvids</taxon>
        <taxon>Malvales</taxon>
        <taxon>Malvaceae</taxon>
        <taxon>Malvoideae</taxon>
        <taxon>Gossypium</taxon>
    </lineage>
</organism>
<accession>A0A7J9B198</accession>
<dbReference type="AlphaFoldDB" id="A0A7J9B198"/>
<feature type="non-terminal residue" evidence="1">
    <location>
        <position position="93"/>
    </location>
</feature>
<evidence type="ECO:0000313" key="2">
    <source>
        <dbReference type="Proteomes" id="UP000593574"/>
    </source>
</evidence>